<sequence length="343" mass="38446">MLLLSANPLGCELLLNGKSVERSKDLGLAKGTTYTLVAAGRCTKAPEAPGANCSRLAHLTQHPRPRRMSPVDRVNSPLPTALPAFISTAYIRRLLRPHILTSRLTTSHPAMAHQIILYDMATKVGPYSLNTWRTRYALNFKGLPFTTVWLELCDVERELSAAGAPPSGTWPDGRPQYTIARYLDETYPDSRTLFPHGTVSLQHAFVGEFISKVVFPSFPIALEGCYAVMPERTRVYFRETREKMFGKTLEEIWGDKAAVEKGWADVKKGLDWLEGVIKENGDDKLFLLSDTPVEADMAIASMFQWIIKASMPVWNDLKVLNGGRWGRLVDALRRYEGNEHTRA</sequence>
<dbReference type="SUPFAM" id="SSF47616">
    <property type="entry name" value="GST C-terminal domain-like"/>
    <property type="match status" value="1"/>
</dbReference>
<feature type="non-terminal residue" evidence="2">
    <location>
        <position position="343"/>
    </location>
</feature>
<gene>
    <name evidence="2" type="ORF">SCHCODRAFT_114676</name>
</gene>
<dbReference type="AlphaFoldDB" id="D8QLF6"/>
<dbReference type="RefSeq" id="XP_003026158.1">
    <property type="nucleotide sequence ID" value="XM_003026112.1"/>
</dbReference>
<proteinExistence type="predicted"/>
<dbReference type="OrthoDB" id="4951845at2759"/>
<keyword evidence="3" id="KW-1185">Reference proteome</keyword>
<dbReference type="OMA" id="INSWMAK"/>
<dbReference type="KEGG" id="scm:SCHCO_01164723"/>
<dbReference type="InParanoid" id="D8QLF6"/>
<dbReference type="eggNOG" id="ENOG502QQN3">
    <property type="taxonomic scope" value="Eukaryota"/>
</dbReference>
<evidence type="ECO:0000259" key="1">
    <source>
        <dbReference type="Pfam" id="PF22041"/>
    </source>
</evidence>
<dbReference type="Gene3D" id="1.20.1050.10">
    <property type="match status" value="1"/>
</dbReference>
<dbReference type="InterPro" id="IPR054416">
    <property type="entry name" value="GST_UstS-like_C"/>
</dbReference>
<reference evidence="2 3" key="1">
    <citation type="journal article" date="2010" name="Nat. Biotechnol.">
        <title>Genome sequence of the model mushroom Schizophyllum commune.</title>
        <authorList>
            <person name="Ohm R.A."/>
            <person name="de Jong J.F."/>
            <person name="Lugones L.G."/>
            <person name="Aerts A."/>
            <person name="Kothe E."/>
            <person name="Stajich J.E."/>
            <person name="de Vries R.P."/>
            <person name="Record E."/>
            <person name="Levasseur A."/>
            <person name="Baker S.E."/>
            <person name="Bartholomew K.A."/>
            <person name="Coutinho P.M."/>
            <person name="Erdmann S."/>
            <person name="Fowler T.J."/>
            <person name="Gathman A.C."/>
            <person name="Lombard V."/>
            <person name="Henrissat B."/>
            <person name="Knabe N."/>
            <person name="Kuees U."/>
            <person name="Lilly W.W."/>
            <person name="Lindquist E."/>
            <person name="Lucas S."/>
            <person name="Magnuson J.K."/>
            <person name="Piumi F."/>
            <person name="Raudaskoski M."/>
            <person name="Salamov A."/>
            <person name="Schmutz J."/>
            <person name="Schwarze F.W.M.R."/>
            <person name="vanKuyk P.A."/>
            <person name="Horton J.S."/>
            <person name="Grigoriev I.V."/>
            <person name="Woesten H.A.B."/>
        </authorList>
    </citation>
    <scope>NUCLEOTIDE SEQUENCE [LARGE SCALE GENOMIC DNA]</scope>
    <source>
        <strain evidence="3">H4-8 / FGSC 9210</strain>
    </source>
</reference>
<accession>D8QLF6</accession>
<dbReference type="GeneID" id="9589068"/>
<dbReference type="Proteomes" id="UP000007431">
    <property type="component" value="Unassembled WGS sequence"/>
</dbReference>
<dbReference type="Gene3D" id="3.40.30.10">
    <property type="entry name" value="Glutaredoxin"/>
    <property type="match status" value="1"/>
</dbReference>
<dbReference type="InterPro" id="IPR036282">
    <property type="entry name" value="Glutathione-S-Trfase_C_sf"/>
</dbReference>
<evidence type="ECO:0000313" key="2">
    <source>
        <dbReference type="EMBL" id="EFI91255.1"/>
    </source>
</evidence>
<dbReference type="EMBL" id="GL377318">
    <property type="protein sequence ID" value="EFI91255.1"/>
    <property type="molecule type" value="Genomic_DNA"/>
</dbReference>
<dbReference type="Pfam" id="PF22041">
    <property type="entry name" value="GST_C_7"/>
    <property type="match status" value="1"/>
</dbReference>
<dbReference type="VEuPathDB" id="FungiDB:SCHCODRAFT_01164723"/>
<organism evidence="3">
    <name type="scientific">Schizophyllum commune (strain H4-8 / FGSC 9210)</name>
    <name type="common">Split gill fungus</name>
    <dbReference type="NCBI Taxonomy" id="578458"/>
    <lineage>
        <taxon>Eukaryota</taxon>
        <taxon>Fungi</taxon>
        <taxon>Dikarya</taxon>
        <taxon>Basidiomycota</taxon>
        <taxon>Agaricomycotina</taxon>
        <taxon>Agaricomycetes</taxon>
        <taxon>Agaricomycetidae</taxon>
        <taxon>Agaricales</taxon>
        <taxon>Schizophyllaceae</taxon>
        <taxon>Schizophyllum</taxon>
    </lineage>
</organism>
<protein>
    <recommendedName>
        <fullName evidence="1">Glutathione S-transferase UstS-like C-terminal domain-containing protein</fullName>
    </recommendedName>
</protein>
<evidence type="ECO:0000313" key="3">
    <source>
        <dbReference type="Proteomes" id="UP000007431"/>
    </source>
</evidence>
<feature type="domain" description="Glutathione S-transferase UstS-like C-terminal" evidence="1">
    <location>
        <begin position="201"/>
        <end position="335"/>
    </location>
</feature>
<name>D8QLF6_SCHCM</name>
<dbReference type="HOGENOM" id="CLU_809316_0_0_1"/>